<evidence type="ECO:0000313" key="2">
    <source>
        <dbReference type="Proteomes" id="UP000553459"/>
    </source>
</evidence>
<evidence type="ECO:0000313" key="1">
    <source>
        <dbReference type="EMBL" id="NAW50474.1"/>
    </source>
</evidence>
<keyword evidence="2" id="KW-1185">Reference proteome</keyword>
<comment type="caution">
    <text evidence="1">The sequence shown here is derived from an EMBL/GenBank/DDBJ whole genome shotgun (WGS) entry which is preliminary data.</text>
</comment>
<gene>
    <name evidence="1" type="ORF">GNY06_03415</name>
</gene>
<dbReference type="Proteomes" id="UP000553459">
    <property type="component" value="Unassembled WGS sequence"/>
</dbReference>
<name>A0A845PRJ8_9FLAO</name>
<dbReference type="AlphaFoldDB" id="A0A845PRJ8"/>
<dbReference type="RefSeq" id="WP_166518816.1">
    <property type="nucleotide sequence ID" value="NZ_JAAABJ010000322.1"/>
</dbReference>
<reference evidence="1 2" key="1">
    <citation type="submission" date="2019-11" db="EMBL/GenBank/DDBJ databases">
        <title>Characterization of Elizabethkingia argenteiflava sp. nov., isolated from inner surface of Soybean Pods.</title>
        <authorList>
            <person name="Mo S."/>
        </authorList>
    </citation>
    <scope>NUCLEOTIDE SEQUENCE [LARGE SCALE GENOMIC DNA]</scope>
    <source>
        <strain evidence="1 2">YB22</strain>
    </source>
</reference>
<proteinExistence type="predicted"/>
<organism evidence="1 2">
    <name type="scientific">Elizabethkingia argenteiflava</name>
    <dbReference type="NCBI Taxonomy" id="2681556"/>
    <lineage>
        <taxon>Bacteria</taxon>
        <taxon>Pseudomonadati</taxon>
        <taxon>Bacteroidota</taxon>
        <taxon>Flavobacteriia</taxon>
        <taxon>Flavobacteriales</taxon>
        <taxon>Weeksellaceae</taxon>
        <taxon>Elizabethkingia</taxon>
    </lineage>
</organism>
<dbReference type="EMBL" id="JAAABJ010000322">
    <property type="protein sequence ID" value="NAW50474.1"/>
    <property type="molecule type" value="Genomic_DNA"/>
</dbReference>
<protein>
    <submittedName>
        <fullName evidence="1">Uncharacterized protein</fullName>
    </submittedName>
</protein>
<accession>A0A845PRJ8</accession>
<sequence>MKKTEKIQKKIKHLNFMCIEQIELADATKAIAPALIQRSTDLKSQKRKMQHYTKGRSYKAFFN</sequence>